<gene>
    <name evidence="1" type="ORF">NA56DRAFT_734039</name>
</gene>
<accession>A0A2J6PMD3</accession>
<dbReference type="OrthoDB" id="3531154at2759"/>
<organism evidence="1 2">
    <name type="scientific">Hyaloscypha hepaticicola</name>
    <dbReference type="NCBI Taxonomy" id="2082293"/>
    <lineage>
        <taxon>Eukaryota</taxon>
        <taxon>Fungi</taxon>
        <taxon>Dikarya</taxon>
        <taxon>Ascomycota</taxon>
        <taxon>Pezizomycotina</taxon>
        <taxon>Leotiomycetes</taxon>
        <taxon>Helotiales</taxon>
        <taxon>Hyaloscyphaceae</taxon>
        <taxon>Hyaloscypha</taxon>
    </lineage>
</organism>
<dbReference type="EMBL" id="KZ613515">
    <property type="protein sequence ID" value="PMD15167.1"/>
    <property type="molecule type" value="Genomic_DNA"/>
</dbReference>
<evidence type="ECO:0000313" key="2">
    <source>
        <dbReference type="Proteomes" id="UP000235672"/>
    </source>
</evidence>
<dbReference type="Proteomes" id="UP000235672">
    <property type="component" value="Unassembled WGS sequence"/>
</dbReference>
<name>A0A2J6PMD3_9HELO</name>
<proteinExistence type="predicted"/>
<dbReference type="Gene3D" id="2.160.20.80">
    <property type="entry name" value="E3 ubiquitin-protein ligase SopA"/>
    <property type="match status" value="1"/>
</dbReference>
<sequence length="297" mass="33743">MAGSAAAMDIIENSTLSGLTIRKTILRNCVLRHVKSHASTISNSLYQCTVHTSTISEECSLEKCNVLNSTISGCTAVDSDIHESTFTKVKMNRCNITTSPLALRRFPPEIRAMILAYCTLWKCWKPKTPDMILALRGDQQLYQEALRAFYKQNWFRLESGTLSEIELMSTKAIENLSKIYILAWKSQRLQPGILPLIFDHCESIKHVRLRPYDAEEPLEWIKNCLNKFSTVETLIVAINPAHYRSPNPTSRQLALVSAVMDLEQDLGVHPHLFSVSTVFDLWEFVAPKENTLKWKEG</sequence>
<reference evidence="1 2" key="1">
    <citation type="submission" date="2016-05" db="EMBL/GenBank/DDBJ databases">
        <title>A degradative enzymes factory behind the ericoid mycorrhizal symbiosis.</title>
        <authorList>
            <consortium name="DOE Joint Genome Institute"/>
            <person name="Martino E."/>
            <person name="Morin E."/>
            <person name="Grelet G."/>
            <person name="Kuo A."/>
            <person name="Kohler A."/>
            <person name="Daghino S."/>
            <person name="Barry K."/>
            <person name="Choi C."/>
            <person name="Cichocki N."/>
            <person name="Clum A."/>
            <person name="Copeland A."/>
            <person name="Hainaut M."/>
            <person name="Haridas S."/>
            <person name="Labutti K."/>
            <person name="Lindquist E."/>
            <person name="Lipzen A."/>
            <person name="Khouja H.-R."/>
            <person name="Murat C."/>
            <person name="Ohm R."/>
            <person name="Olson A."/>
            <person name="Spatafora J."/>
            <person name="Veneault-Fourrey C."/>
            <person name="Henrissat B."/>
            <person name="Grigoriev I."/>
            <person name="Martin F."/>
            <person name="Perotto S."/>
        </authorList>
    </citation>
    <scope>NUCLEOTIDE SEQUENCE [LARGE SCALE GENOMIC DNA]</scope>
    <source>
        <strain evidence="1 2">UAMH 7357</strain>
    </source>
</reference>
<protein>
    <submittedName>
        <fullName evidence="1">Uncharacterized protein</fullName>
    </submittedName>
</protein>
<dbReference type="SUPFAM" id="SSF141571">
    <property type="entry name" value="Pentapeptide repeat-like"/>
    <property type="match status" value="1"/>
</dbReference>
<dbReference type="AlphaFoldDB" id="A0A2J6PMD3"/>
<evidence type="ECO:0000313" key="1">
    <source>
        <dbReference type="EMBL" id="PMD15167.1"/>
    </source>
</evidence>
<keyword evidence="2" id="KW-1185">Reference proteome</keyword>